<reference evidence="2 3" key="1">
    <citation type="journal article" date="2019" name="Int. J. Syst. Evol. Microbiol.">
        <title>The Global Catalogue of Microorganisms (GCM) 10K type strain sequencing project: providing services to taxonomists for standard genome sequencing and annotation.</title>
        <authorList>
            <consortium name="The Broad Institute Genomics Platform"/>
            <consortium name="The Broad Institute Genome Sequencing Center for Infectious Disease"/>
            <person name="Wu L."/>
            <person name="Ma J."/>
        </authorList>
    </citation>
    <scope>NUCLEOTIDE SEQUENCE [LARGE SCALE GENOMIC DNA]</scope>
    <source>
        <strain evidence="2 3">JCM 4505</strain>
    </source>
</reference>
<accession>A0ABN0VGK4</accession>
<keyword evidence="3" id="KW-1185">Reference proteome</keyword>
<dbReference type="Proteomes" id="UP001501867">
    <property type="component" value="Unassembled WGS sequence"/>
</dbReference>
<name>A0ABN0VGK4_9ACTN</name>
<evidence type="ECO:0000256" key="1">
    <source>
        <dbReference type="SAM" id="Phobius"/>
    </source>
</evidence>
<keyword evidence="1" id="KW-0812">Transmembrane</keyword>
<organism evidence="2 3">
    <name type="scientific">Streptomyces polychromogenes</name>
    <dbReference type="NCBI Taxonomy" id="67342"/>
    <lineage>
        <taxon>Bacteria</taxon>
        <taxon>Bacillati</taxon>
        <taxon>Actinomycetota</taxon>
        <taxon>Actinomycetes</taxon>
        <taxon>Kitasatosporales</taxon>
        <taxon>Streptomycetaceae</taxon>
        <taxon>Streptomyces</taxon>
    </lineage>
</organism>
<sequence length="64" mass="7383">MDSVDLSDGEDGNQSKANRSDPARWLFAMANPTSHDYPIPSCLNFHFMLFLIQLGFFIKLWTFK</sequence>
<keyword evidence="1" id="KW-1133">Transmembrane helix</keyword>
<protein>
    <submittedName>
        <fullName evidence="2">Uncharacterized protein</fullName>
    </submittedName>
</protein>
<keyword evidence="1" id="KW-0472">Membrane</keyword>
<dbReference type="EMBL" id="BAAABV010000020">
    <property type="protein sequence ID" value="GAA0298761.1"/>
    <property type="molecule type" value="Genomic_DNA"/>
</dbReference>
<comment type="caution">
    <text evidence="2">The sequence shown here is derived from an EMBL/GenBank/DDBJ whole genome shotgun (WGS) entry which is preliminary data.</text>
</comment>
<evidence type="ECO:0000313" key="3">
    <source>
        <dbReference type="Proteomes" id="UP001501867"/>
    </source>
</evidence>
<feature type="transmembrane region" description="Helical" evidence="1">
    <location>
        <begin position="43"/>
        <end position="62"/>
    </location>
</feature>
<proteinExistence type="predicted"/>
<evidence type="ECO:0000313" key="2">
    <source>
        <dbReference type="EMBL" id="GAA0298761.1"/>
    </source>
</evidence>
<gene>
    <name evidence="2" type="ORF">GCM10010302_41730</name>
</gene>